<feature type="transmembrane region" description="Helical" evidence="1">
    <location>
        <begin position="48"/>
        <end position="71"/>
    </location>
</feature>
<keyword evidence="3" id="KW-1185">Reference proteome</keyword>
<feature type="transmembrane region" description="Helical" evidence="1">
    <location>
        <begin position="12"/>
        <end position="42"/>
    </location>
</feature>
<gene>
    <name evidence="2" type="primary">merC</name>
    <name evidence="2" type="ORF">IOQ59_13505</name>
</gene>
<proteinExistence type="predicted"/>
<reference evidence="2" key="1">
    <citation type="submission" date="2020-10" db="EMBL/GenBank/DDBJ databases">
        <title>Bacterium isolated from coastal waters sediment.</title>
        <authorList>
            <person name="Chen R.-J."/>
            <person name="Lu D.-C."/>
            <person name="Zhu K.-L."/>
            <person name="Du Z.-J."/>
        </authorList>
    </citation>
    <scope>NUCLEOTIDE SEQUENCE</scope>
    <source>
        <strain evidence="2">N1Y112</strain>
    </source>
</reference>
<evidence type="ECO:0000256" key="1">
    <source>
        <dbReference type="SAM" id="Phobius"/>
    </source>
</evidence>
<dbReference type="GO" id="GO:0016020">
    <property type="term" value="C:membrane"/>
    <property type="evidence" value="ECO:0007669"/>
    <property type="project" value="InterPro"/>
</dbReference>
<keyword evidence="1" id="KW-0472">Membrane</keyword>
<feature type="transmembrane region" description="Helical" evidence="1">
    <location>
        <begin position="102"/>
        <end position="120"/>
    </location>
</feature>
<comment type="caution">
    <text evidence="2">The sequence shown here is derived from an EMBL/GenBank/DDBJ whole genome shotgun (WGS) entry which is preliminary data.</text>
</comment>
<dbReference type="GO" id="GO:0015097">
    <property type="term" value="F:mercury ion transmembrane transporter activity"/>
    <property type="evidence" value="ECO:0007669"/>
    <property type="project" value="InterPro"/>
</dbReference>
<accession>A0A8J7FIE1</accession>
<evidence type="ECO:0000313" key="2">
    <source>
        <dbReference type="EMBL" id="MBE9398273.1"/>
    </source>
</evidence>
<dbReference type="AlphaFoldDB" id="A0A8J7FIE1"/>
<sequence>MQLSILTEKLGALGAIVSAMGCASCFPVLGALGSALGMGFLAQFEGTFINTLLPLFATIALVSALASWWSYKHHLRGVLTIAGPIMVLATLYLFWTDAWSTYMFYAALALMFGVAVWDLTSPLHRVCQTIRQSKES</sequence>
<evidence type="ECO:0000313" key="3">
    <source>
        <dbReference type="Proteomes" id="UP000640333"/>
    </source>
</evidence>
<name>A0A8J7FIE1_9GAMM</name>
<keyword evidence="1" id="KW-0812">Transmembrane</keyword>
<protein>
    <submittedName>
        <fullName evidence="2">Organomercurial transporter MerC</fullName>
    </submittedName>
</protein>
<dbReference type="Proteomes" id="UP000640333">
    <property type="component" value="Unassembled WGS sequence"/>
</dbReference>
<organism evidence="2 3">
    <name type="scientific">Pontibacterium sinense</name>
    <dbReference type="NCBI Taxonomy" id="2781979"/>
    <lineage>
        <taxon>Bacteria</taxon>
        <taxon>Pseudomonadati</taxon>
        <taxon>Pseudomonadota</taxon>
        <taxon>Gammaproteobacteria</taxon>
        <taxon>Oceanospirillales</taxon>
        <taxon>Oceanospirillaceae</taxon>
        <taxon>Pontibacterium</taxon>
    </lineage>
</organism>
<dbReference type="InterPro" id="IPR004891">
    <property type="entry name" value="Mercury-R_MerC"/>
</dbReference>
<keyword evidence="1" id="KW-1133">Transmembrane helix</keyword>
<dbReference type="Pfam" id="PF03203">
    <property type="entry name" value="MerC"/>
    <property type="match status" value="1"/>
</dbReference>
<feature type="transmembrane region" description="Helical" evidence="1">
    <location>
        <begin position="78"/>
        <end position="96"/>
    </location>
</feature>
<dbReference type="EMBL" id="JADEYS010000013">
    <property type="protein sequence ID" value="MBE9398273.1"/>
    <property type="molecule type" value="Genomic_DNA"/>
</dbReference>
<dbReference type="NCBIfam" id="NF033784">
    <property type="entry name" value="transport_merC"/>
    <property type="match status" value="1"/>
</dbReference>